<accession>A0A9P4IQ23</accession>
<feature type="domain" description="AB hydrolase-1" evidence="3">
    <location>
        <begin position="28"/>
        <end position="149"/>
    </location>
</feature>
<dbReference type="SUPFAM" id="SSF53474">
    <property type="entry name" value="alpha/beta-Hydrolases"/>
    <property type="match status" value="1"/>
</dbReference>
<evidence type="ECO:0000259" key="3">
    <source>
        <dbReference type="Pfam" id="PF00561"/>
    </source>
</evidence>
<dbReference type="OrthoDB" id="408373at2759"/>
<evidence type="ECO:0000256" key="2">
    <source>
        <dbReference type="ARBA" id="ARBA00038334"/>
    </source>
</evidence>
<dbReference type="InterPro" id="IPR029058">
    <property type="entry name" value="AB_hydrolase_fold"/>
</dbReference>
<dbReference type="PRINTS" id="PR00412">
    <property type="entry name" value="EPOXHYDRLASE"/>
</dbReference>
<comment type="similarity">
    <text evidence="2">Belongs to the AB hydrolase superfamily. Epoxide hydrolase family.</text>
</comment>
<dbReference type="InterPro" id="IPR000639">
    <property type="entry name" value="Epox_hydrolase-like"/>
</dbReference>
<dbReference type="Proteomes" id="UP000799772">
    <property type="component" value="Unassembled WGS sequence"/>
</dbReference>
<keyword evidence="1" id="KW-0378">Hydrolase</keyword>
<dbReference type="AlphaFoldDB" id="A0A9P4IQ23"/>
<comment type="caution">
    <text evidence="4">The sequence shown here is derived from an EMBL/GenBank/DDBJ whole genome shotgun (WGS) entry which is preliminary data.</text>
</comment>
<dbReference type="Gene3D" id="3.40.50.1820">
    <property type="entry name" value="alpha/beta hydrolase"/>
    <property type="match status" value="1"/>
</dbReference>
<dbReference type="PRINTS" id="PR00111">
    <property type="entry name" value="ABHYDROLASE"/>
</dbReference>
<keyword evidence="5" id="KW-1185">Reference proteome</keyword>
<name>A0A9P4IQ23_9PEZI</name>
<reference evidence="4" key="1">
    <citation type="journal article" date="2020" name="Stud. Mycol.">
        <title>101 Dothideomycetes genomes: a test case for predicting lifestyles and emergence of pathogens.</title>
        <authorList>
            <person name="Haridas S."/>
            <person name="Albert R."/>
            <person name="Binder M."/>
            <person name="Bloem J."/>
            <person name="Labutti K."/>
            <person name="Salamov A."/>
            <person name="Andreopoulos B."/>
            <person name="Baker S."/>
            <person name="Barry K."/>
            <person name="Bills G."/>
            <person name="Bluhm B."/>
            <person name="Cannon C."/>
            <person name="Castanera R."/>
            <person name="Culley D."/>
            <person name="Daum C."/>
            <person name="Ezra D."/>
            <person name="Gonzalez J."/>
            <person name="Henrissat B."/>
            <person name="Kuo A."/>
            <person name="Liang C."/>
            <person name="Lipzen A."/>
            <person name="Lutzoni F."/>
            <person name="Magnuson J."/>
            <person name="Mondo S."/>
            <person name="Nolan M."/>
            <person name="Ohm R."/>
            <person name="Pangilinan J."/>
            <person name="Park H.-J."/>
            <person name="Ramirez L."/>
            <person name="Alfaro M."/>
            <person name="Sun H."/>
            <person name="Tritt A."/>
            <person name="Yoshinaga Y."/>
            <person name="Zwiers L.-H."/>
            <person name="Turgeon B."/>
            <person name="Goodwin S."/>
            <person name="Spatafora J."/>
            <person name="Crous P."/>
            <person name="Grigoriev I."/>
        </authorList>
    </citation>
    <scope>NUCLEOTIDE SEQUENCE</scope>
    <source>
        <strain evidence="4">CBS 133067</strain>
    </source>
</reference>
<dbReference type="EMBL" id="ML978122">
    <property type="protein sequence ID" value="KAF2103290.1"/>
    <property type="molecule type" value="Genomic_DNA"/>
</dbReference>
<dbReference type="GO" id="GO:0016787">
    <property type="term" value="F:hydrolase activity"/>
    <property type="evidence" value="ECO:0007669"/>
    <property type="project" value="UniProtKB-KW"/>
</dbReference>
<evidence type="ECO:0000256" key="1">
    <source>
        <dbReference type="ARBA" id="ARBA00022801"/>
    </source>
</evidence>
<dbReference type="PANTHER" id="PTHR43329">
    <property type="entry name" value="EPOXIDE HYDROLASE"/>
    <property type="match status" value="1"/>
</dbReference>
<organism evidence="4 5">
    <name type="scientific">Rhizodiscina lignyota</name>
    <dbReference type="NCBI Taxonomy" id="1504668"/>
    <lineage>
        <taxon>Eukaryota</taxon>
        <taxon>Fungi</taxon>
        <taxon>Dikarya</taxon>
        <taxon>Ascomycota</taxon>
        <taxon>Pezizomycotina</taxon>
        <taxon>Dothideomycetes</taxon>
        <taxon>Pleosporomycetidae</taxon>
        <taxon>Aulographales</taxon>
        <taxon>Rhizodiscinaceae</taxon>
        <taxon>Rhizodiscina</taxon>
    </lineage>
</organism>
<gene>
    <name evidence="4" type="ORF">NA57DRAFT_31495</name>
</gene>
<dbReference type="Pfam" id="PF00561">
    <property type="entry name" value="Abhydrolase_1"/>
    <property type="match status" value="1"/>
</dbReference>
<sequence>MDAFTGHEFKHKNGETTFYYEGGPKDGPLLIFIHGWPDIAQTWQHQLKTFAGLGFRVVAPDMRGYGKSSCPRDRRAYQLEILTGELVELLAQTGCSEAVWIGHDWGCGVVSAFVAHYPELCTGVVLLCVPYATLERGVDFLVSLVNRDIYPESEYPYGQWEYMKAYEKDADHMDEIFDSAPDKIAKIFYTKSSPATYGQPAMTSRVLREGGWFGGNPSALPDIPLELTCLDEDLYANLAKQHKERGFFPATSYYMNHDVNKKYDDKKKNDGVLDMPMLYIDAIYDGVCSPTTSPKLAGPMRKKVKNLTETRIESMHWVHMDKPAEVNAALAKWLATSLPKYWPYYYKNPLVN</sequence>
<evidence type="ECO:0000313" key="5">
    <source>
        <dbReference type="Proteomes" id="UP000799772"/>
    </source>
</evidence>
<evidence type="ECO:0000313" key="4">
    <source>
        <dbReference type="EMBL" id="KAF2103290.1"/>
    </source>
</evidence>
<proteinExistence type="inferred from homology"/>
<dbReference type="InterPro" id="IPR000073">
    <property type="entry name" value="AB_hydrolase_1"/>
</dbReference>
<protein>
    <submittedName>
        <fullName evidence="4">Alpha/beta-hydrolase</fullName>
    </submittedName>
</protein>